<reference evidence="9" key="2">
    <citation type="submission" date="2025-08" db="UniProtKB">
        <authorList>
            <consortium name="RefSeq"/>
        </authorList>
    </citation>
    <scope>IDENTIFICATION</scope>
    <source>
        <tissue evidence="9">Leaf</tissue>
    </source>
</reference>
<dbReference type="GO" id="GO:0005886">
    <property type="term" value="C:plasma membrane"/>
    <property type="evidence" value="ECO:0000318"/>
    <property type="project" value="GO_Central"/>
</dbReference>
<name>A0A1S3XF29_TOBAC</name>
<dbReference type="Proteomes" id="UP000790787">
    <property type="component" value="Chromosome 6"/>
</dbReference>
<evidence type="ECO:0000256" key="1">
    <source>
        <dbReference type="ARBA" id="ARBA00004141"/>
    </source>
</evidence>
<proteinExistence type="inferred from homology"/>
<dbReference type="KEGG" id="nta:107764434"/>
<feature type="transmembrane region" description="Helical" evidence="7">
    <location>
        <begin position="391"/>
        <end position="410"/>
    </location>
</feature>
<dbReference type="RefSeq" id="XP_016438482.1">
    <property type="nucleotide sequence ID" value="XM_016582996.2"/>
</dbReference>
<gene>
    <name evidence="9" type="primary">LOC107764434</name>
</gene>
<keyword evidence="4 7" id="KW-1133">Transmembrane helix</keyword>
<dbReference type="SUPFAM" id="SSF103473">
    <property type="entry name" value="MFS general substrate transporter"/>
    <property type="match status" value="1"/>
</dbReference>
<comment type="subcellular location">
    <subcellularLocation>
        <location evidence="1">Membrane</location>
        <topology evidence="1">Multi-pass membrane protein</topology>
    </subcellularLocation>
</comment>
<feature type="transmembrane region" description="Helical" evidence="7">
    <location>
        <begin position="468"/>
        <end position="493"/>
    </location>
</feature>
<comment type="similarity">
    <text evidence="2">Belongs to the major facilitator superfamily. Proton-dependent oligopeptide transporter (POT/PTR) (TC 2.A.17) family.</text>
</comment>
<feature type="transmembrane region" description="Helical" evidence="7">
    <location>
        <begin position="553"/>
        <end position="577"/>
    </location>
</feature>
<keyword evidence="8" id="KW-1185">Reference proteome</keyword>
<comment type="similarity">
    <text evidence="6">Belongs to the major facilitator superfamily. Phosphate:H(+) symporter (TC 2.A.1.9) family.</text>
</comment>
<feature type="transmembrane region" description="Helical" evidence="7">
    <location>
        <begin position="152"/>
        <end position="178"/>
    </location>
</feature>
<dbReference type="Pfam" id="PF00854">
    <property type="entry name" value="PTR2"/>
    <property type="match status" value="1"/>
</dbReference>
<evidence type="ECO:0000256" key="2">
    <source>
        <dbReference type="ARBA" id="ARBA00005982"/>
    </source>
</evidence>
<accession>A0A1S3XF29</accession>
<keyword evidence="5 7" id="KW-0472">Membrane</keyword>
<evidence type="ECO:0000256" key="7">
    <source>
        <dbReference type="SAM" id="Phobius"/>
    </source>
</evidence>
<dbReference type="GeneID" id="107764434"/>
<dbReference type="AlphaFoldDB" id="A0A1S3XF29"/>
<dbReference type="InterPro" id="IPR000109">
    <property type="entry name" value="POT_fam"/>
</dbReference>
<evidence type="ECO:0000313" key="8">
    <source>
        <dbReference type="Proteomes" id="UP000790787"/>
    </source>
</evidence>
<dbReference type="Gene3D" id="1.20.1250.20">
    <property type="entry name" value="MFS general substrate transporter like domains"/>
    <property type="match status" value="1"/>
</dbReference>
<dbReference type="InterPro" id="IPR036259">
    <property type="entry name" value="MFS_trans_sf"/>
</dbReference>
<dbReference type="CDD" id="cd17416">
    <property type="entry name" value="MFS_NPF1_2"/>
    <property type="match status" value="1"/>
</dbReference>
<evidence type="ECO:0000256" key="6">
    <source>
        <dbReference type="ARBA" id="ARBA00044504"/>
    </source>
</evidence>
<feature type="transmembrane region" description="Helical" evidence="7">
    <location>
        <begin position="505"/>
        <end position="533"/>
    </location>
</feature>
<evidence type="ECO:0000256" key="3">
    <source>
        <dbReference type="ARBA" id="ARBA00022692"/>
    </source>
</evidence>
<dbReference type="STRING" id="4097.A0A1S3XF29"/>
<dbReference type="PANTHER" id="PTHR11654">
    <property type="entry name" value="OLIGOPEPTIDE TRANSPORTER-RELATED"/>
    <property type="match status" value="1"/>
</dbReference>
<organism evidence="8 9">
    <name type="scientific">Nicotiana tabacum</name>
    <name type="common">Common tobacco</name>
    <dbReference type="NCBI Taxonomy" id="4097"/>
    <lineage>
        <taxon>Eukaryota</taxon>
        <taxon>Viridiplantae</taxon>
        <taxon>Streptophyta</taxon>
        <taxon>Embryophyta</taxon>
        <taxon>Tracheophyta</taxon>
        <taxon>Spermatophyta</taxon>
        <taxon>Magnoliopsida</taxon>
        <taxon>eudicotyledons</taxon>
        <taxon>Gunneridae</taxon>
        <taxon>Pentapetalae</taxon>
        <taxon>asterids</taxon>
        <taxon>lamiids</taxon>
        <taxon>Solanales</taxon>
        <taxon>Solanaceae</taxon>
        <taxon>Nicotianoideae</taxon>
        <taxon>Nicotianeae</taxon>
        <taxon>Nicotiana</taxon>
    </lineage>
</organism>
<reference evidence="8" key="1">
    <citation type="journal article" date="2014" name="Nat. Commun.">
        <title>The tobacco genome sequence and its comparison with those of tomato and potato.</title>
        <authorList>
            <person name="Sierro N."/>
            <person name="Battey J.N."/>
            <person name="Ouadi S."/>
            <person name="Bakaher N."/>
            <person name="Bovet L."/>
            <person name="Willig A."/>
            <person name="Goepfert S."/>
            <person name="Peitsch M.C."/>
            <person name="Ivanov N.V."/>
        </authorList>
    </citation>
    <scope>NUCLEOTIDE SEQUENCE [LARGE SCALE GENOMIC DNA]</scope>
</reference>
<feature type="transmembrane region" description="Helical" evidence="7">
    <location>
        <begin position="431"/>
        <end position="448"/>
    </location>
</feature>
<keyword evidence="3 7" id="KW-0812">Transmembrane</keyword>
<dbReference type="PaxDb" id="4097-A0A1S3XF29"/>
<evidence type="ECO:0000313" key="9">
    <source>
        <dbReference type="RefSeq" id="XP_016438482.1"/>
    </source>
</evidence>
<feature type="transmembrane region" description="Helical" evidence="7">
    <location>
        <begin position="79"/>
        <end position="102"/>
    </location>
</feature>
<feature type="transmembrane region" description="Helical" evidence="7">
    <location>
        <begin position="109"/>
        <end position="132"/>
    </location>
</feature>
<dbReference type="GO" id="GO:0022857">
    <property type="term" value="F:transmembrane transporter activity"/>
    <property type="evidence" value="ECO:0000318"/>
    <property type="project" value="GO_Central"/>
</dbReference>
<evidence type="ECO:0000256" key="5">
    <source>
        <dbReference type="ARBA" id="ARBA00023136"/>
    </source>
</evidence>
<sequence length="603" mass="67321">MQANILPLKNQILLQSFLVPQGKREDGQPSHSFLVKTKNIQFINTDQYWNESFEKLASVSLISNMTTYLRTKYNMGGVFLVNVVSIWSGCSNITPLAGAFLADAHLGRFLTLLFGSLASFLGMGMVTLTAGVDELRPPNCQGLATCSDPQKWQLAFLFAGLGFMAIGSGGIRACNIAFGADQFDTNTEKGRSQLKSFFNWWYFSFTIALIIALTVVIYIQTNISWFIGFLIPTCCLALSIMIFLIGRNTYIRLKPQGCVFIDMAKVINAACRKRHVRIVPSGNSLYEPVPKETAENQISVLRHTDRFKCLDKAAVVVDSSTELNAEGVAKDSWRLCNVEQVERLKCVVGIIPVWVAGITCFITMEQMNTFGVLQVIQSDTRVGNFNIPPGWMGLASMIALAIWIFIYECVYVPNASKISKKEARLSLQIRVKIGIFMSILCLAVAAFVETRRRDLALKEGTFISPLGIAIFLPQFILSGLTEAFAAVSVMEFLNNQVPETMRSVAGAIFFLSLSIASYLNTLIVNIVEMLSGLHGRKPWLGGHDLNQNKLERFYILIAGLGVLNFIYFHFYASRYILSYEESKRRQTVLETRIDHVDLPEKKP</sequence>
<dbReference type="GO" id="GO:0055085">
    <property type="term" value="P:transmembrane transport"/>
    <property type="evidence" value="ECO:0000318"/>
    <property type="project" value="GO_Central"/>
</dbReference>
<protein>
    <submittedName>
        <fullName evidence="9">Protein NRT1/ PTR FAMILY 2.8-like isoform X1</fullName>
    </submittedName>
</protein>
<feature type="transmembrane region" description="Helical" evidence="7">
    <location>
        <begin position="199"/>
        <end position="219"/>
    </location>
</feature>
<evidence type="ECO:0000256" key="4">
    <source>
        <dbReference type="ARBA" id="ARBA00022989"/>
    </source>
</evidence>
<dbReference type="RefSeq" id="XP_016438482.1">
    <property type="nucleotide sequence ID" value="XM_016582996.1"/>
</dbReference>
<feature type="transmembrane region" description="Helical" evidence="7">
    <location>
        <begin position="225"/>
        <end position="246"/>
    </location>
</feature>
<feature type="transmembrane region" description="Helical" evidence="7">
    <location>
        <begin position="344"/>
        <end position="364"/>
    </location>
</feature>
<dbReference type="OrthoDB" id="8904098at2759"/>